<dbReference type="GO" id="GO:0017061">
    <property type="term" value="F:S-methyl-5-thioadenosine phosphorylase activity"/>
    <property type="evidence" value="ECO:0007669"/>
    <property type="project" value="InterPro"/>
</dbReference>
<keyword evidence="1" id="KW-0328">Glycosyltransferase</keyword>
<keyword evidence="5" id="KW-1185">Reference proteome</keyword>
<dbReference type="InterPro" id="IPR035994">
    <property type="entry name" value="Nucleoside_phosphorylase_sf"/>
</dbReference>
<dbReference type="CDD" id="cd09010">
    <property type="entry name" value="MTAP_SsMTAPII_like_MTIP"/>
    <property type="match status" value="1"/>
</dbReference>
<dbReference type="GO" id="GO:0019509">
    <property type="term" value="P:L-methionine salvage from methylthioadenosine"/>
    <property type="evidence" value="ECO:0007669"/>
    <property type="project" value="TreeGrafter"/>
</dbReference>
<dbReference type="SUPFAM" id="SSF53167">
    <property type="entry name" value="Purine and uridine phosphorylases"/>
    <property type="match status" value="1"/>
</dbReference>
<gene>
    <name evidence="4" type="ORF">R6Y96_07500</name>
</gene>
<feature type="domain" description="Nucleoside phosphorylase" evidence="3">
    <location>
        <begin position="2"/>
        <end position="221"/>
    </location>
</feature>
<protein>
    <submittedName>
        <fullName evidence="4">MTAP family purine nucleoside phosphorylase</fullName>
    </submittedName>
</protein>
<dbReference type="KEGG" id="mrc:R6Y96_07500"/>
<dbReference type="Pfam" id="PF01048">
    <property type="entry name" value="PNP_UDP_1"/>
    <property type="match status" value="1"/>
</dbReference>
<dbReference type="AlphaFoldDB" id="A0AAX4FTA2"/>
<evidence type="ECO:0000256" key="1">
    <source>
        <dbReference type="ARBA" id="ARBA00022676"/>
    </source>
</evidence>
<dbReference type="PANTHER" id="PTHR42679:SF2">
    <property type="entry name" value="S-METHYL-5'-THIOADENOSINE PHOSPHORYLASE"/>
    <property type="match status" value="1"/>
</dbReference>
<sequence length="224" mass="24127">MLGIIGGTSLLFADLPALEKRDVATPYGKAEVHTGEEFALLMRHQHNLPPHRINYRACLAALAVLGVDEIVAFGSSGSLKHEIEPGSIAIPTDYISVTEIPSIYDFTIEHIRPELDADLVRTLGDLVPEARVGGVYAQTRGPRIETVAEVRALAGVADLVGMTVASEATLALELGMRFAAICTVDNYANGLGGETLTYEHILAVSRANARRTERILEKIVEQLA</sequence>
<dbReference type="InterPro" id="IPR010044">
    <property type="entry name" value="MTAP"/>
</dbReference>
<dbReference type="GeneID" id="85732991"/>
<proteinExistence type="predicted"/>
<name>A0AAX4FTA2_9EURY</name>
<keyword evidence="2" id="KW-0808">Transferase</keyword>
<dbReference type="RefSeq" id="WP_214022152.1">
    <property type="nucleotide sequence ID" value="NZ_CP137642.1"/>
</dbReference>
<dbReference type="Gene3D" id="3.40.50.1580">
    <property type="entry name" value="Nucleoside phosphorylase domain"/>
    <property type="match status" value="1"/>
</dbReference>
<dbReference type="Proteomes" id="UP001305652">
    <property type="component" value="Chromosome"/>
</dbReference>
<dbReference type="GO" id="GO:0009116">
    <property type="term" value="P:nucleoside metabolic process"/>
    <property type="evidence" value="ECO:0007669"/>
    <property type="project" value="InterPro"/>
</dbReference>
<evidence type="ECO:0000256" key="2">
    <source>
        <dbReference type="ARBA" id="ARBA00022679"/>
    </source>
</evidence>
<evidence type="ECO:0000313" key="4">
    <source>
        <dbReference type="EMBL" id="WOX57143.1"/>
    </source>
</evidence>
<reference evidence="4 5" key="1">
    <citation type="submission" date="2023-10" db="EMBL/GenBank/DDBJ databases">
        <title>The complete genome sequence of Methanoculleus receptaculi DSM 18860.</title>
        <authorList>
            <person name="Lai S.-J."/>
            <person name="You Y.-T."/>
            <person name="Chen S.-C."/>
        </authorList>
    </citation>
    <scope>NUCLEOTIDE SEQUENCE [LARGE SCALE GENOMIC DNA]</scope>
    <source>
        <strain evidence="4 5">DSM 18860</strain>
    </source>
</reference>
<dbReference type="GO" id="GO:0005829">
    <property type="term" value="C:cytosol"/>
    <property type="evidence" value="ECO:0007669"/>
    <property type="project" value="TreeGrafter"/>
</dbReference>
<evidence type="ECO:0000259" key="3">
    <source>
        <dbReference type="Pfam" id="PF01048"/>
    </source>
</evidence>
<dbReference type="PANTHER" id="PTHR42679">
    <property type="entry name" value="S-METHYL-5'-THIOADENOSINE PHOSPHORYLASE"/>
    <property type="match status" value="1"/>
</dbReference>
<dbReference type="EMBL" id="CP137642">
    <property type="protein sequence ID" value="WOX57143.1"/>
    <property type="molecule type" value="Genomic_DNA"/>
</dbReference>
<dbReference type="InterPro" id="IPR000845">
    <property type="entry name" value="Nucleoside_phosphorylase_d"/>
</dbReference>
<accession>A0AAX4FTA2</accession>
<evidence type="ECO:0000313" key="5">
    <source>
        <dbReference type="Proteomes" id="UP001305652"/>
    </source>
</evidence>
<organism evidence="4 5">
    <name type="scientific">Methanoculleus receptaculi</name>
    <dbReference type="NCBI Taxonomy" id="394967"/>
    <lineage>
        <taxon>Archaea</taxon>
        <taxon>Methanobacteriati</taxon>
        <taxon>Methanobacteriota</taxon>
        <taxon>Stenosarchaea group</taxon>
        <taxon>Methanomicrobia</taxon>
        <taxon>Methanomicrobiales</taxon>
        <taxon>Methanomicrobiaceae</taxon>
        <taxon>Methanoculleus</taxon>
    </lineage>
</organism>